<dbReference type="NCBIfam" id="TIGR02522">
    <property type="entry name" value="pilus_cpaD"/>
    <property type="match status" value="1"/>
</dbReference>
<dbReference type="InterPro" id="IPR019027">
    <property type="entry name" value="Pilus_biogenesis_CpaD-related"/>
</dbReference>
<protein>
    <submittedName>
        <fullName evidence="3">Pilus biogenesis lipoprotein CpaD</fullName>
    </submittedName>
</protein>
<dbReference type="EMBL" id="RBII01000001">
    <property type="protein sequence ID" value="RKQ72068.1"/>
    <property type="molecule type" value="Genomic_DNA"/>
</dbReference>
<name>A0A420WM07_9PROT</name>
<dbReference type="PROSITE" id="PS51257">
    <property type="entry name" value="PROKAR_LIPOPROTEIN"/>
    <property type="match status" value="1"/>
</dbReference>
<evidence type="ECO:0000313" key="3">
    <source>
        <dbReference type="EMBL" id="RKQ72068.1"/>
    </source>
</evidence>
<evidence type="ECO:0000256" key="1">
    <source>
        <dbReference type="SAM" id="MobiDB-lite"/>
    </source>
</evidence>
<proteinExistence type="predicted"/>
<dbReference type="AlphaFoldDB" id="A0A420WM07"/>
<sequence>MKHAHKLLLNLVLAATGTAVLSACASPSSNLPQTVMRSPIKVAESVERLELYTRSTGLELSARDSYAVAQFLQAYGQSGDGPLYMNMPSASKSTMGAQQTDTLLRTMMAQSGINPAALQVGEYQSTPNAPAPVVVSYRTLKAIPADCRFMDDLSFTHNNEPYASFGCSQSANLAAMISDPRQLLEPYATTSPNSQRRTVVYDKYIQGESTASERPPLQVTTFESE</sequence>
<feature type="compositionally biased region" description="Polar residues" evidence="1">
    <location>
        <begin position="207"/>
        <end position="225"/>
    </location>
</feature>
<dbReference type="Proteomes" id="UP000282211">
    <property type="component" value="Unassembled WGS sequence"/>
</dbReference>
<dbReference type="InParanoid" id="A0A420WM07"/>
<evidence type="ECO:0000256" key="2">
    <source>
        <dbReference type="SAM" id="SignalP"/>
    </source>
</evidence>
<keyword evidence="2" id="KW-0732">Signal</keyword>
<dbReference type="RefSeq" id="WP_121099956.1">
    <property type="nucleotide sequence ID" value="NZ_RBII01000001.1"/>
</dbReference>
<accession>A0A420WM07</accession>
<organism evidence="3 4">
    <name type="scientific">Litorimonas taeanensis</name>
    <dbReference type="NCBI Taxonomy" id="568099"/>
    <lineage>
        <taxon>Bacteria</taxon>
        <taxon>Pseudomonadati</taxon>
        <taxon>Pseudomonadota</taxon>
        <taxon>Alphaproteobacteria</taxon>
        <taxon>Maricaulales</taxon>
        <taxon>Robiginitomaculaceae</taxon>
    </lineage>
</organism>
<dbReference type="Pfam" id="PF09476">
    <property type="entry name" value="Pilus_CpaD"/>
    <property type="match status" value="1"/>
</dbReference>
<feature type="region of interest" description="Disordered" evidence="1">
    <location>
        <begin position="206"/>
        <end position="225"/>
    </location>
</feature>
<keyword evidence="4" id="KW-1185">Reference proteome</keyword>
<evidence type="ECO:0000313" key="4">
    <source>
        <dbReference type="Proteomes" id="UP000282211"/>
    </source>
</evidence>
<reference evidence="3 4" key="1">
    <citation type="submission" date="2018-10" db="EMBL/GenBank/DDBJ databases">
        <title>Genomic Encyclopedia of Type Strains, Phase IV (KMG-IV): sequencing the most valuable type-strain genomes for metagenomic binning, comparative biology and taxonomic classification.</title>
        <authorList>
            <person name="Goeker M."/>
        </authorList>
    </citation>
    <scope>NUCLEOTIDE SEQUENCE [LARGE SCALE GENOMIC DNA]</scope>
    <source>
        <strain evidence="3 4">DSM 22008</strain>
    </source>
</reference>
<comment type="caution">
    <text evidence="3">The sequence shown here is derived from an EMBL/GenBank/DDBJ whole genome shotgun (WGS) entry which is preliminary data.</text>
</comment>
<feature type="chain" id="PRO_5019411046" evidence="2">
    <location>
        <begin position="26"/>
        <end position="225"/>
    </location>
</feature>
<feature type="signal peptide" evidence="2">
    <location>
        <begin position="1"/>
        <end position="25"/>
    </location>
</feature>
<dbReference type="OrthoDB" id="9802674at2"/>
<dbReference type="InterPro" id="IPR013361">
    <property type="entry name" value="Pilus_CpaD"/>
</dbReference>
<keyword evidence="3" id="KW-0449">Lipoprotein</keyword>
<gene>
    <name evidence="3" type="ORF">DES40_1405</name>
</gene>